<organism evidence="2 3">
    <name type="scientific">Nonomuraea soli</name>
    <dbReference type="NCBI Taxonomy" id="1032476"/>
    <lineage>
        <taxon>Bacteria</taxon>
        <taxon>Bacillati</taxon>
        <taxon>Actinomycetota</taxon>
        <taxon>Actinomycetes</taxon>
        <taxon>Streptosporangiales</taxon>
        <taxon>Streptosporangiaceae</taxon>
        <taxon>Nonomuraea</taxon>
    </lineage>
</organism>
<dbReference type="Proteomes" id="UP000530928">
    <property type="component" value="Unassembled WGS sequence"/>
</dbReference>
<keyword evidence="1" id="KW-0812">Transmembrane</keyword>
<proteinExistence type="predicted"/>
<feature type="transmembrane region" description="Helical" evidence="1">
    <location>
        <begin position="179"/>
        <end position="201"/>
    </location>
</feature>
<dbReference type="EMBL" id="JACDUR010000011">
    <property type="protein sequence ID" value="MBA2897381.1"/>
    <property type="molecule type" value="Genomic_DNA"/>
</dbReference>
<keyword evidence="1" id="KW-1133">Transmembrane helix</keyword>
<feature type="transmembrane region" description="Helical" evidence="1">
    <location>
        <begin position="136"/>
        <end position="154"/>
    </location>
</feature>
<comment type="caution">
    <text evidence="2">The sequence shown here is derived from an EMBL/GenBank/DDBJ whole genome shotgun (WGS) entry which is preliminary data.</text>
</comment>
<evidence type="ECO:0000313" key="2">
    <source>
        <dbReference type="EMBL" id="MBA2897381.1"/>
    </source>
</evidence>
<sequence>MTVRRTKTRVEMHPLGCVRLFREDLEAIATAVAEIGDLQIESNDGVEADLPEDFATMPERLEYVSLTARASSAKIEVYLGPDRTFMALTEPNTTVFLVSARVREICKRRRRLTFILPGPSLASKDGSFMPTQRSRLWLYLPMGMLILAMLLAFFESTVGFNPNIPIGSTDYYIPTTHTVLYIALFVAAPLGFILSRIRAAVLINVEAKQRPSFWKRKQDDIRIAAVSLPLGGVVGWLVNELTK</sequence>
<name>A0A7W0CU65_9ACTN</name>
<evidence type="ECO:0000313" key="3">
    <source>
        <dbReference type="Proteomes" id="UP000530928"/>
    </source>
</evidence>
<accession>A0A7W0CU65</accession>
<feature type="transmembrane region" description="Helical" evidence="1">
    <location>
        <begin position="221"/>
        <end position="238"/>
    </location>
</feature>
<protein>
    <submittedName>
        <fullName evidence="2">Uncharacterized protein</fullName>
    </submittedName>
</protein>
<reference evidence="2 3" key="1">
    <citation type="submission" date="2020-07" db="EMBL/GenBank/DDBJ databases">
        <title>Genomic Encyclopedia of Type Strains, Phase IV (KMG-IV): sequencing the most valuable type-strain genomes for metagenomic binning, comparative biology and taxonomic classification.</title>
        <authorList>
            <person name="Goeker M."/>
        </authorList>
    </citation>
    <scope>NUCLEOTIDE SEQUENCE [LARGE SCALE GENOMIC DNA]</scope>
    <source>
        <strain evidence="2 3">DSM 45533</strain>
    </source>
</reference>
<dbReference type="RefSeq" id="WP_181616089.1">
    <property type="nucleotide sequence ID" value="NZ_BAABAM010000013.1"/>
</dbReference>
<keyword evidence="3" id="KW-1185">Reference proteome</keyword>
<gene>
    <name evidence="2" type="ORF">HNR30_008779</name>
</gene>
<dbReference type="AlphaFoldDB" id="A0A7W0CU65"/>
<evidence type="ECO:0000256" key="1">
    <source>
        <dbReference type="SAM" id="Phobius"/>
    </source>
</evidence>
<keyword evidence="1" id="KW-0472">Membrane</keyword>